<dbReference type="Gene3D" id="3.30.2010.10">
    <property type="entry name" value="Metalloproteases ('zincins'), catalytic domain"/>
    <property type="match status" value="1"/>
</dbReference>
<dbReference type="InterPro" id="IPR053136">
    <property type="entry name" value="UTP_pyrophosphatase-like"/>
</dbReference>
<sequence>MKCASSTPNAMPLENRQLSLFEPEAAAPPAPPSPASPRSTAPTGTPLAVSPPPSLPPRARWREVQTEHQPIGFVLRRSRRKSIGLVVNDDGLQVTAPNWVTLAQIDAAVQEKARWILEKLRWRHERQQQLAMVDTHWKDGTHVPYFGQRIELALGHPGSAHSFTGQRFAPKEGDRLLLALPRDADHQRVRDSVHAWLQAVATEWFQQRLDHFLAANDLAIKRWRLSSASTRWGSCNSDGNIMLNWRLIHFDHDVIDYVIVHEIAHLREMNHSKDFWREVGRILPGFESARDALRRHDPASLPLI</sequence>
<keyword evidence="4" id="KW-1185">Reference proteome</keyword>
<feature type="domain" description="YgjP-like metallopeptidase" evidence="2">
    <location>
        <begin position="81"/>
        <end position="296"/>
    </location>
</feature>
<organism evidence="3 4">
    <name type="scientific">Pusillimonas noertemannii</name>
    <dbReference type="NCBI Taxonomy" id="305977"/>
    <lineage>
        <taxon>Bacteria</taxon>
        <taxon>Pseudomonadati</taxon>
        <taxon>Pseudomonadota</taxon>
        <taxon>Betaproteobacteria</taxon>
        <taxon>Burkholderiales</taxon>
        <taxon>Alcaligenaceae</taxon>
        <taxon>Pusillimonas</taxon>
    </lineage>
</organism>
<accession>A0A2U1CKM5</accession>
<proteinExistence type="predicted"/>
<dbReference type="AlphaFoldDB" id="A0A2U1CKM5"/>
<dbReference type="STRING" id="1231391.GCA_000308195_02363"/>
<feature type="region of interest" description="Disordered" evidence="1">
    <location>
        <begin position="1"/>
        <end position="59"/>
    </location>
</feature>
<evidence type="ECO:0000313" key="3">
    <source>
        <dbReference type="EMBL" id="PVY61570.1"/>
    </source>
</evidence>
<dbReference type="Proteomes" id="UP000246145">
    <property type="component" value="Unassembled WGS sequence"/>
</dbReference>
<comment type="caution">
    <text evidence="3">The sequence shown here is derived from an EMBL/GenBank/DDBJ whole genome shotgun (WGS) entry which is preliminary data.</text>
</comment>
<evidence type="ECO:0000313" key="4">
    <source>
        <dbReference type="Proteomes" id="UP000246145"/>
    </source>
</evidence>
<dbReference type="InterPro" id="IPR002725">
    <property type="entry name" value="YgjP-like_metallopeptidase"/>
</dbReference>
<dbReference type="EMBL" id="QEKO01000003">
    <property type="protein sequence ID" value="PVY61570.1"/>
    <property type="molecule type" value="Genomic_DNA"/>
</dbReference>
<evidence type="ECO:0000259" key="2">
    <source>
        <dbReference type="Pfam" id="PF01863"/>
    </source>
</evidence>
<dbReference type="PANTHER" id="PTHR30399:SF1">
    <property type="entry name" value="UTP PYROPHOSPHATASE"/>
    <property type="match status" value="1"/>
</dbReference>
<evidence type="ECO:0000256" key="1">
    <source>
        <dbReference type="SAM" id="MobiDB-lite"/>
    </source>
</evidence>
<dbReference type="Pfam" id="PF01863">
    <property type="entry name" value="YgjP-like"/>
    <property type="match status" value="1"/>
</dbReference>
<reference evidence="3 4" key="1">
    <citation type="submission" date="2018-04" db="EMBL/GenBank/DDBJ databases">
        <title>Genomic Encyclopedia of Type Strains, Phase IV (KMG-IV): sequencing the most valuable type-strain genomes for metagenomic binning, comparative biology and taxonomic classification.</title>
        <authorList>
            <person name="Goeker M."/>
        </authorList>
    </citation>
    <scope>NUCLEOTIDE SEQUENCE [LARGE SCALE GENOMIC DNA]</scope>
    <source>
        <strain evidence="3 4">DSM 10065</strain>
    </source>
</reference>
<gene>
    <name evidence="3" type="ORF">C7440_2295</name>
</gene>
<feature type="compositionally biased region" description="Low complexity" evidence="1">
    <location>
        <begin position="36"/>
        <end position="48"/>
    </location>
</feature>
<protein>
    <recommendedName>
        <fullName evidence="2">YgjP-like metallopeptidase domain-containing protein</fullName>
    </recommendedName>
</protein>
<feature type="compositionally biased region" description="Pro residues" evidence="1">
    <location>
        <begin position="26"/>
        <end position="35"/>
    </location>
</feature>
<name>A0A2U1CKM5_9BURK</name>
<dbReference type="PANTHER" id="PTHR30399">
    <property type="entry name" value="UNCHARACTERIZED PROTEIN YGJP"/>
    <property type="match status" value="1"/>
</dbReference>
<dbReference type="CDD" id="cd07344">
    <property type="entry name" value="M48_yhfN_like"/>
    <property type="match status" value="1"/>
</dbReference>